<gene>
    <name evidence="5" type="primary">rplD</name>
    <name evidence="7" type="ORF">SAMN06265219_1244</name>
</gene>
<name>A0A521FMM9_9BACT</name>
<dbReference type="EMBL" id="FXTP01000024">
    <property type="protein sequence ID" value="SMO97422.1"/>
    <property type="molecule type" value="Genomic_DNA"/>
</dbReference>
<comment type="similarity">
    <text evidence="1 5">Belongs to the universal ribosomal protein uL4 family.</text>
</comment>
<feature type="region of interest" description="Disordered" evidence="6">
    <location>
        <begin position="44"/>
        <end position="78"/>
    </location>
</feature>
<keyword evidence="5" id="KW-0699">rRNA-binding</keyword>
<dbReference type="GO" id="GO:0005840">
    <property type="term" value="C:ribosome"/>
    <property type="evidence" value="ECO:0007669"/>
    <property type="project" value="UniProtKB-KW"/>
</dbReference>
<keyword evidence="3 5" id="KW-0687">Ribonucleoprotein</keyword>
<dbReference type="NCBIfam" id="TIGR03953">
    <property type="entry name" value="rplD_bact"/>
    <property type="match status" value="1"/>
</dbReference>
<dbReference type="InterPro" id="IPR023574">
    <property type="entry name" value="Ribosomal_uL4_dom_sf"/>
</dbReference>
<dbReference type="GO" id="GO:0019843">
    <property type="term" value="F:rRNA binding"/>
    <property type="evidence" value="ECO:0007669"/>
    <property type="project" value="UniProtKB-UniRule"/>
</dbReference>
<evidence type="ECO:0000256" key="3">
    <source>
        <dbReference type="ARBA" id="ARBA00023274"/>
    </source>
</evidence>
<dbReference type="GO" id="GO:0006412">
    <property type="term" value="P:translation"/>
    <property type="evidence" value="ECO:0007669"/>
    <property type="project" value="UniProtKB-UniRule"/>
</dbReference>
<dbReference type="Proteomes" id="UP000317557">
    <property type="component" value="Unassembled WGS sequence"/>
</dbReference>
<evidence type="ECO:0000313" key="8">
    <source>
        <dbReference type="Proteomes" id="UP000317557"/>
    </source>
</evidence>
<dbReference type="RefSeq" id="WP_142456334.1">
    <property type="nucleotide sequence ID" value="NZ_FXTP01000024.1"/>
</dbReference>
<accession>A0A521FMM9</accession>
<dbReference type="GO" id="GO:1990904">
    <property type="term" value="C:ribonucleoprotein complex"/>
    <property type="evidence" value="ECO:0007669"/>
    <property type="project" value="UniProtKB-KW"/>
</dbReference>
<dbReference type="Gene3D" id="3.40.1370.10">
    <property type="match status" value="1"/>
</dbReference>
<sequence length="216" mass="23952">MKLDIYKIDGSKSSKTAELSDAIFAIEPNEVVLYEDVRRHMANRRQGTAKTKERGEVTGSTRKLYRQKGTGNARRGDIKSPLLRKGGTVFGPKPRDYSFKLNKKTKRLARKSAWSLKASDDALFVVEDFDFDAPKTSKVVDLLEALNVSGKKALILTAETVLNVYKSARNIPGVEVLESNKPTTYQIMNADVVIFQESAIPVLENTIEGKTEEAAA</sequence>
<dbReference type="AlphaFoldDB" id="A0A521FMM9"/>
<evidence type="ECO:0000256" key="4">
    <source>
        <dbReference type="ARBA" id="ARBA00035244"/>
    </source>
</evidence>
<dbReference type="Pfam" id="PF00573">
    <property type="entry name" value="Ribosomal_L4"/>
    <property type="match status" value="1"/>
</dbReference>
<keyword evidence="8" id="KW-1185">Reference proteome</keyword>
<dbReference type="PANTHER" id="PTHR10746">
    <property type="entry name" value="50S RIBOSOMAL PROTEIN L4"/>
    <property type="match status" value="1"/>
</dbReference>
<dbReference type="InterPro" id="IPR002136">
    <property type="entry name" value="Ribosomal_uL4"/>
</dbReference>
<evidence type="ECO:0000313" key="7">
    <source>
        <dbReference type="EMBL" id="SMO97422.1"/>
    </source>
</evidence>
<comment type="function">
    <text evidence="5">Forms part of the polypeptide exit tunnel.</text>
</comment>
<protein>
    <recommendedName>
        <fullName evidence="4 5">Large ribosomal subunit protein uL4</fullName>
    </recommendedName>
</protein>
<evidence type="ECO:0000256" key="2">
    <source>
        <dbReference type="ARBA" id="ARBA00022980"/>
    </source>
</evidence>
<evidence type="ECO:0000256" key="5">
    <source>
        <dbReference type="HAMAP-Rule" id="MF_01328"/>
    </source>
</evidence>
<dbReference type="HAMAP" id="MF_01328_B">
    <property type="entry name" value="Ribosomal_uL4_B"/>
    <property type="match status" value="1"/>
</dbReference>
<keyword evidence="5" id="KW-0694">RNA-binding</keyword>
<keyword evidence="2 5" id="KW-0689">Ribosomal protein</keyword>
<comment type="function">
    <text evidence="5">One of the primary rRNA binding proteins, this protein initially binds near the 5'-end of the 23S rRNA. It is important during the early stages of 50S assembly. It makes multiple contacts with different domains of the 23S rRNA in the assembled 50S subunit and ribosome.</text>
</comment>
<comment type="subunit">
    <text evidence="5">Part of the 50S ribosomal subunit.</text>
</comment>
<dbReference type="PANTHER" id="PTHR10746:SF6">
    <property type="entry name" value="LARGE RIBOSOMAL SUBUNIT PROTEIN UL4M"/>
    <property type="match status" value="1"/>
</dbReference>
<dbReference type="SUPFAM" id="SSF52166">
    <property type="entry name" value="Ribosomal protein L4"/>
    <property type="match status" value="1"/>
</dbReference>
<organism evidence="7 8">
    <name type="scientific">Gracilimonas mengyeensis</name>
    <dbReference type="NCBI Taxonomy" id="1302730"/>
    <lineage>
        <taxon>Bacteria</taxon>
        <taxon>Pseudomonadati</taxon>
        <taxon>Balneolota</taxon>
        <taxon>Balneolia</taxon>
        <taxon>Balneolales</taxon>
        <taxon>Balneolaceae</taxon>
        <taxon>Gracilimonas</taxon>
    </lineage>
</organism>
<evidence type="ECO:0000256" key="6">
    <source>
        <dbReference type="SAM" id="MobiDB-lite"/>
    </source>
</evidence>
<proteinExistence type="inferred from homology"/>
<reference evidence="7 8" key="1">
    <citation type="submission" date="2017-05" db="EMBL/GenBank/DDBJ databases">
        <authorList>
            <person name="Varghese N."/>
            <person name="Submissions S."/>
        </authorList>
    </citation>
    <scope>NUCLEOTIDE SEQUENCE [LARGE SCALE GENOMIC DNA]</scope>
    <source>
        <strain evidence="7 8">DSM 21985</strain>
    </source>
</reference>
<dbReference type="InterPro" id="IPR013005">
    <property type="entry name" value="Ribosomal_uL4-like"/>
</dbReference>
<evidence type="ECO:0000256" key="1">
    <source>
        <dbReference type="ARBA" id="ARBA00010528"/>
    </source>
</evidence>
<dbReference type="GO" id="GO:0003735">
    <property type="term" value="F:structural constituent of ribosome"/>
    <property type="evidence" value="ECO:0007669"/>
    <property type="project" value="InterPro"/>
</dbReference>
<dbReference type="OrthoDB" id="9803201at2"/>